<dbReference type="RefSeq" id="WP_344923105.1">
    <property type="nucleotide sequence ID" value="NZ_BAABAQ010000020.1"/>
</dbReference>
<sequence length="234" mass="25508">MTGPQPPAWVADAFPQPGRHWPDCERSHPACAYQLGLTHGRALTPHTAKDPAVPNTLDPLSVGAAALNLTVHIGYAVAAHVQDQNPDLPLVVTANHFQLLRPPPNASNDMERANPSHGRHHSQHGLAWTYWMIARQEGITIGAYGAHAPGTEQVVPRPYPAPVAEPICVVYEYGIYTDPSAIAYADYVERVQAELRRLQGVVINAHQAWLDAEDQKLLRAIVTDDVAERGVPTC</sequence>
<reference evidence="2" key="1">
    <citation type="journal article" date="2019" name="Int. J. Syst. Evol. Microbiol.">
        <title>The Global Catalogue of Microorganisms (GCM) 10K type strain sequencing project: providing services to taxonomists for standard genome sequencing and annotation.</title>
        <authorList>
            <consortium name="The Broad Institute Genomics Platform"/>
            <consortium name="The Broad Institute Genome Sequencing Center for Infectious Disease"/>
            <person name="Wu L."/>
            <person name="Ma J."/>
        </authorList>
    </citation>
    <scope>NUCLEOTIDE SEQUENCE [LARGE SCALE GENOMIC DNA]</scope>
    <source>
        <strain evidence="2">JCM 17388</strain>
    </source>
</reference>
<name>A0ABP8BKQ6_9ACTN</name>
<protein>
    <submittedName>
        <fullName evidence="1">Uncharacterized protein</fullName>
    </submittedName>
</protein>
<evidence type="ECO:0000313" key="1">
    <source>
        <dbReference type="EMBL" id="GAA4209177.1"/>
    </source>
</evidence>
<accession>A0ABP8BKQ6</accession>
<gene>
    <name evidence="1" type="ORF">GCM10022252_75310</name>
</gene>
<comment type="caution">
    <text evidence="1">The sequence shown here is derived from an EMBL/GenBank/DDBJ whole genome shotgun (WGS) entry which is preliminary data.</text>
</comment>
<proteinExistence type="predicted"/>
<evidence type="ECO:0000313" key="2">
    <source>
        <dbReference type="Proteomes" id="UP001501251"/>
    </source>
</evidence>
<organism evidence="1 2">
    <name type="scientific">Streptosporangium oxazolinicum</name>
    <dbReference type="NCBI Taxonomy" id="909287"/>
    <lineage>
        <taxon>Bacteria</taxon>
        <taxon>Bacillati</taxon>
        <taxon>Actinomycetota</taxon>
        <taxon>Actinomycetes</taxon>
        <taxon>Streptosporangiales</taxon>
        <taxon>Streptosporangiaceae</taxon>
        <taxon>Streptosporangium</taxon>
    </lineage>
</organism>
<dbReference type="Proteomes" id="UP001501251">
    <property type="component" value="Unassembled WGS sequence"/>
</dbReference>
<dbReference type="EMBL" id="BAABAQ010000020">
    <property type="protein sequence ID" value="GAA4209177.1"/>
    <property type="molecule type" value="Genomic_DNA"/>
</dbReference>
<keyword evidence="2" id="KW-1185">Reference proteome</keyword>